<dbReference type="EMBL" id="FOZN01000001">
    <property type="protein sequence ID" value="SFS00447.1"/>
    <property type="molecule type" value="Genomic_DNA"/>
</dbReference>
<evidence type="ECO:0000313" key="4">
    <source>
        <dbReference type="Proteomes" id="UP000198506"/>
    </source>
</evidence>
<dbReference type="Gene3D" id="2.50.20.20">
    <property type="match status" value="1"/>
</dbReference>
<dbReference type="PROSITE" id="PS51257">
    <property type="entry name" value="PROKAR_LIPOPROTEIN"/>
    <property type="match status" value="1"/>
</dbReference>
<evidence type="ECO:0000256" key="1">
    <source>
        <dbReference type="SAM" id="MobiDB-lite"/>
    </source>
</evidence>
<gene>
    <name evidence="3" type="ORF">SAMN04487783_0454</name>
</gene>
<evidence type="ECO:0008006" key="5">
    <source>
        <dbReference type="Google" id="ProtNLM"/>
    </source>
</evidence>
<reference evidence="3 4" key="1">
    <citation type="submission" date="2016-10" db="EMBL/GenBank/DDBJ databases">
        <authorList>
            <person name="Varghese N."/>
            <person name="Submissions S."/>
        </authorList>
    </citation>
    <scope>NUCLEOTIDE SEQUENCE [LARGE SCALE GENOMIC DNA]</scope>
    <source>
        <strain evidence="3 4">IAM 15147</strain>
    </source>
</reference>
<keyword evidence="2" id="KW-0732">Signal</keyword>
<name>A0AA94KYN2_9MICO</name>
<proteinExistence type="predicted"/>
<feature type="chain" id="PRO_5041668014" description="Lipoprotein" evidence="2">
    <location>
        <begin position="27"/>
        <end position="264"/>
    </location>
</feature>
<feature type="region of interest" description="Disordered" evidence="1">
    <location>
        <begin position="25"/>
        <end position="58"/>
    </location>
</feature>
<dbReference type="AlphaFoldDB" id="A0AA94KYN2"/>
<keyword evidence="4" id="KW-1185">Reference proteome</keyword>
<dbReference type="Proteomes" id="UP000198506">
    <property type="component" value="Unassembled WGS sequence"/>
</dbReference>
<evidence type="ECO:0000313" key="3">
    <source>
        <dbReference type="EMBL" id="SFS00447.1"/>
    </source>
</evidence>
<feature type="signal peptide" evidence="2">
    <location>
        <begin position="1"/>
        <end position="26"/>
    </location>
</feature>
<protein>
    <recommendedName>
        <fullName evidence="5">Lipoprotein</fullName>
    </recommendedName>
</protein>
<comment type="caution">
    <text evidence="3">The sequence shown here is derived from an EMBL/GenBank/DDBJ whole genome shotgun (WGS) entry which is preliminary data.</text>
</comment>
<evidence type="ECO:0000256" key="2">
    <source>
        <dbReference type="SAM" id="SignalP"/>
    </source>
</evidence>
<dbReference type="RefSeq" id="WP_092915439.1">
    <property type="nucleotide sequence ID" value="NZ_FOZN01000001.1"/>
</dbReference>
<sequence>MRRLTPALAPLILAGLLLTGCTSSGASTGTPPAAEPAATSTTGTESATEPAASADTAAAAVPECDGIPFESGAVIPGEQLGECMAAAMLAAGSGTHRVDSSDGTSSTVQFEWTPQFSMSADGDLPMVVRGENGWAMLPESGWVQADEGSTDPQVVLATAAVNLTRVFGDPRTLGAAMAQSDWRVVDETSVPATDAVADVAWQLEPAGAFSMLGIAITDYQLWLGNDYLGAYAVGTAAVGDISATTSNTFLQWGEPVEIPDPTQL</sequence>
<organism evidence="3 4">
    <name type="scientific">Agrococcus baldri</name>
    <dbReference type="NCBI Taxonomy" id="153730"/>
    <lineage>
        <taxon>Bacteria</taxon>
        <taxon>Bacillati</taxon>
        <taxon>Actinomycetota</taxon>
        <taxon>Actinomycetes</taxon>
        <taxon>Micrococcales</taxon>
        <taxon>Microbacteriaceae</taxon>
        <taxon>Agrococcus</taxon>
    </lineage>
</organism>
<accession>A0AA94KYN2</accession>